<sequence>MVLHKIDEVVFIITLLESLRNHFKIERQEIDEHAKLKAGQYSRMIGKSQKIDLKSLRDVCKNIYNLSLKDLLNLDGEFPAYKSLPNKIQELTKDRNSIREQKTLKLTSYLVLIIDQYYKLDDVIKNKFIRTYLPTQLNGKSIELSKTSIKNHFKDINEDKASKTKIYKLISHFSPETIENAKKTVDPLWLKEFEEHIKTE</sequence>
<evidence type="ECO:0008006" key="3">
    <source>
        <dbReference type="Google" id="ProtNLM"/>
    </source>
</evidence>
<evidence type="ECO:0000313" key="2">
    <source>
        <dbReference type="Proteomes" id="UP000618319"/>
    </source>
</evidence>
<proteinExistence type="predicted"/>
<gene>
    <name evidence="1" type="ORF">C4F40_11580</name>
</gene>
<name>A0ABR9T7N6_9SPHI</name>
<dbReference type="Proteomes" id="UP000618319">
    <property type="component" value="Unassembled WGS sequence"/>
</dbReference>
<organism evidence="1 2">
    <name type="scientific">Sphingobacterium pedocola</name>
    <dbReference type="NCBI Taxonomy" id="2082722"/>
    <lineage>
        <taxon>Bacteria</taxon>
        <taxon>Pseudomonadati</taxon>
        <taxon>Bacteroidota</taxon>
        <taxon>Sphingobacteriia</taxon>
        <taxon>Sphingobacteriales</taxon>
        <taxon>Sphingobacteriaceae</taxon>
        <taxon>Sphingobacterium</taxon>
    </lineage>
</organism>
<dbReference type="EMBL" id="PSKQ01000021">
    <property type="protein sequence ID" value="MBE8721364.1"/>
    <property type="molecule type" value="Genomic_DNA"/>
</dbReference>
<comment type="caution">
    <text evidence="1">The sequence shown here is derived from an EMBL/GenBank/DDBJ whole genome shotgun (WGS) entry which is preliminary data.</text>
</comment>
<reference evidence="1 2" key="1">
    <citation type="submission" date="2018-02" db="EMBL/GenBank/DDBJ databases">
        <title>Sphingobacterium KA21.</title>
        <authorList>
            <person name="Vasarhelyi B.M."/>
            <person name="Deshmukh S."/>
            <person name="Balint B."/>
            <person name="Kukolya J."/>
        </authorList>
    </citation>
    <scope>NUCLEOTIDE SEQUENCE [LARGE SCALE GENOMIC DNA]</scope>
    <source>
        <strain evidence="1 2">Ka21</strain>
    </source>
</reference>
<accession>A0ABR9T7N6</accession>
<evidence type="ECO:0000313" key="1">
    <source>
        <dbReference type="EMBL" id="MBE8721364.1"/>
    </source>
</evidence>
<keyword evidence="2" id="KW-1185">Reference proteome</keyword>
<protein>
    <recommendedName>
        <fullName evidence="3">HTH cro/C1-type domain-containing protein</fullName>
    </recommendedName>
</protein>